<dbReference type="EMBL" id="JAIQCJ010002014">
    <property type="protein sequence ID" value="KAJ8785446.1"/>
    <property type="molecule type" value="Genomic_DNA"/>
</dbReference>
<protein>
    <submittedName>
        <fullName evidence="1">Uncharacterized protein</fullName>
    </submittedName>
</protein>
<gene>
    <name evidence="1" type="ORF">J1605_007043</name>
</gene>
<evidence type="ECO:0000313" key="1">
    <source>
        <dbReference type="EMBL" id="KAJ8785446.1"/>
    </source>
</evidence>
<dbReference type="AlphaFoldDB" id="A0AB34H1A0"/>
<evidence type="ECO:0000313" key="2">
    <source>
        <dbReference type="Proteomes" id="UP001159641"/>
    </source>
</evidence>
<proteinExistence type="predicted"/>
<reference evidence="1 2" key="1">
    <citation type="submission" date="2022-11" db="EMBL/GenBank/DDBJ databases">
        <title>Whole genome sequence of Eschrichtius robustus ER-17-0199.</title>
        <authorList>
            <person name="Bruniche-Olsen A."/>
            <person name="Black A.N."/>
            <person name="Fields C.J."/>
            <person name="Walden K."/>
            <person name="Dewoody J.A."/>
        </authorList>
    </citation>
    <scope>NUCLEOTIDE SEQUENCE [LARGE SCALE GENOMIC DNA]</scope>
    <source>
        <strain evidence="1">ER-17-0199</strain>
        <tissue evidence="1">Blubber</tissue>
    </source>
</reference>
<dbReference type="Proteomes" id="UP001159641">
    <property type="component" value="Unassembled WGS sequence"/>
</dbReference>
<organism evidence="1 2">
    <name type="scientific">Eschrichtius robustus</name>
    <name type="common">California gray whale</name>
    <name type="synonym">Eschrichtius gibbosus</name>
    <dbReference type="NCBI Taxonomy" id="9764"/>
    <lineage>
        <taxon>Eukaryota</taxon>
        <taxon>Metazoa</taxon>
        <taxon>Chordata</taxon>
        <taxon>Craniata</taxon>
        <taxon>Vertebrata</taxon>
        <taxon>Euteleostomi</taxon>
        <taxon>Mammalia</taxon>
        <taxon>Eutheria</taxon>
        <taxon>Laurasiatheria</taxon>
        <taxon>Artiodactyla</taxon>
        <taxon>Whippomorpha</taxon>
        <taxon>Cetacea</taxon>
        <taxon>Mysticeti</taxon>
        <taxon>Eschrichtiidae</taxon>
        <taxon>Eschrichtius</taxon>
    </lineage>
</organism>
<comment type="caution">
    <text evidence="1">The sequence shown here is derived from an EMBL/GenBank/DDBJ whole genome shotgun (WGS) entry which is preliminary data.</text>
</comment>
<sequence>MSKTGTLYSTFDFHPSPELCPIANPTSGRQGVWIGERYGRGSTWKRYRGSVVPLAGTYSVGDEFVLAMAENFIFTRMLSTRGVCGD</sequence>
<accession>A0AB34H1A0</accession>
<keyword evidence="2" id="KW-1185">Reference proteome</keyword>
<name>A0AB34H1A0_ESCRO</name>